<evidence type="ECO:0000313" key="2">
    <source>
        <dbReference type="EMBL" id="MBW4329873.1"/>
    </source>
</evidence>
<gene>
    <name evidence="2" type="ORF">KY084_03160</name>
</gene>
<dbReference type="PANTHER" id="PTHR48079">
    <property type="entry name" value="PROTEIN YEEZ"/>
    <property type="match status" value="1"/>
</dbReference>
<dbReference type="Proteomes" id="UP001197214">
    <property type="component" value="Unassembled WGS sequence"/>
</dbReference>
<dbReference type="RefSeq" id="WP_219236972.1">
    <property type="nucleotide sequence ID" value="NZ_JAHWZX010000002.1"/>
</dbReference>
<dbReference type="PANTHER" id="PTHR48079:SF6">
    <property type="entry name" value="NAD(P)-BINDING DOMAIN-CONTAINING PROTEIN-RELATED"/>
    <property type="match status" value="1"/>
</dbReference>
<feature type="domain" description="NAD-dependent epimerase/dehydratase" evidence="1">
    <location>
        <begin position="3"/>
        <end position="215"/>
    </location>
</feature>
<dbReference type="InterPro" id="IPR051783">
    <property type="entry name" value="NAD(P)-dependent_oxidoreduct"/>
</dbReference>
<organism evidence="2 3">
    <name type="scientific">Stakelama flava</name>
    <dbReference type="NCBI Taxonomy" id="2860338"/>
    <lineage>
        <taxon>Bacteria</taxon>
        <taxon>Pseudomonadati</taxon>
        <taxon>Pseudomonadota</taxon>
        <taxon>Alphaproteobacteria</taxon>
        <taxon>Sphingomonadales</taxon>
        <taxon>Sphingomonadaceae</taxon>
        <taxon>Stakelama</taxon>
    </lineage>
</organism>
<dbReference type="Pfam" id="PF01370">
    <property type="entry name" value="Epimerase"/>
    <property type="match status" value="1"/>
</dbReference>
<evidence type="ECO:0000313" key="3">
    <source>
        <dbReference type="Proteomes" id="UP001197214"/>
    </source>
</evidence>
<comment type="caution">
    <text evidence="2">The sequence shown here is derived from an EMBL/GenBank/DDBJ whole genome shotgun (WGS) entry which is preliminary data.</text>
</comment>
<keyword evidence="3" id="KW-1185">Reference proteome</keyword>
<accession>A0ABS6XI48</accession>
<sequence length="297" mass="31594">MRVFITGATGWVGSALTGQLVEAGHQVVGLVRSEEKARLLTSLGGEPLSGALNDLDTLKRGTKGADAVVHTAFGRGLGQPAAFAEAARQDRQAIEAFGEVFEGSNRLILVTGGIGVLPEGQVLTEETPPLPVNPAFPRDSEQTAAALAERGIRAATVRLPRSVHGAGESHGFLPQLMKLARQKGESGYIGDGKNVWPSVHRLDAARLYKCALEKNGGASTFNAVAEQGIAFRDIAEAIGRRLGLPTRSIAPDEAMEYFGPLAMPVRGNGPVSSNLTKRRLDWEPREPGLIEDIEDNY</sequence>
<name>A0ABS6XI48_9SPHN</name>
<reference evidence="2 3" key="1">
    <citation type="submission" date="2021-07" db="EMBL/GenBank/DDBJ databases">
        <title>Stakelama flava sp. nov., a novel endophytic bacterium isolated from branch of Kandelia candel.</title>
        <authorList>
            <person name="Tuo L."/>
        </authorList>
    </citation>
    <scope>NUCLEOTIDE SEQUENCE [LARGE SCALE GENOMIC DNA]</scope>
    <source>
        <strain evidence="2 3">CBK3Z-3</strain>
    </source>
</reference>
<dbReference type="EMBL" id="JAHWZX010000002">
    <property type="protein sequence ID" value="MBW4329873.1"/>
    <property type="molecule type" value="Genomic_DNA"/>
</dbReference>
<dbReference type="CDD" id="cd05262">
    <property type="entry name" value="SDR_a7"/>
    <property type="match status" value="1"/>
</dbReference>
<protein>
    <submittedName>
        <fullName evidence="2">SDR family oxidoreductase</fullName>
    </submittedName>
</protein>
<dbReference type="InterPro" id="IPR001509">
    <property type="entry name" value="Epimerase_deHydtase"/>
</dbReference>
<proteinExistence type="predicted"/>
<evidence type="ECO:0000259" key="1">
    <source>
        <dbReference type="Pfam" id="PF01370"/>
    </source>
</evidence>